<comment type="similarity">
    <text evidence="1">Belongs to the complex I 24 kDa subunit family.</text>
</comment>
<dbReference type="SUPFAM" id="SSF52833">
    <property type="entry name" value="Thioredoxin-like"/>
    <property type="match status" value="1"/>
</dbReference>
<dbReference type="InterPro" id="IPR036249">
    <property type="entry name" value="Thioredoxin-like_sf"/>
</dbReference>
<dbReference type="Pfam" id="PF01257">
    <property type="entry name" value="2Fe-2S_thioredx"/>
    <property type="match status" value="1"/>
</dbReference>
<keyword evidence="3 7" id="KW-0479">Metal-binding</keyword>
<protein>
    <submittedName>
        <fullName evidence="8">NADH dehydrogenase</fullName>
    </submittedName>
</protein>
<dbReference type="STRING" id="229921.ADN01_05480"/>
<reference evidence="8 9" key="1">
    <citation type="submission" date="2015-07" db="EMBL/GenBank/DDBJ databases">
        <title>Genome sequence of Levilinea saccharolytica DSM 16555.</title>
        <authorList>
            <person name="Hemp J."/>
            <person name="Ward L.M."/>
            <person name="Pace L.A."/>
            <person name="Fischer W.W."/>
        </authorList>
    </citation>
    <scope>NUCLEOTIDE SEQUENCE [LARGE SCALE GENOMIC DNA]</scope>
    <source>
        <strain evidence="8 9">KIBI-1</strain>
    </source>
</reference>
<organism evidence="8 9">
    <name type="scientific">Levilinea saccharolytica</name>
    <dbReference type="NCBI Taxonomy" id="229921"/>
    <lineage>
        <taxon>Bacteria</taxon>
        <taxon>Bacillati</taxon>
        <taxon>Chloroflexota</taxon>
        <taxon>Anaerolineae</taxon>
        <taxon>Anaerolineales</taxon>
        <taxon>Anaerolineaceae</taxon>
        <taxon>Levilinea</taxon>
    </lineage>
</organism>
<dbReference type="InterPro" id="IPR041921">
    <property type="entry name" value="NuoE_N"/>
</dbReference>
<feature type="binding site" evidence="7">
    <location>
        <position position="124"/>
    </location>
    <ligand>
        <name>[2Fe-2S] cluster</name>
        <dbReference type="ChEBI" id="CHEBI:190135"/>
    </ligand>
</feature>
<dbReference type="PANTHER" id="PTHR43342:SF1">
    <property type="entry name" value="BIFURCATING [FEFE] HYDROGENASE GAMMA SUBUNIT"/>
    <property type="match status" value="1"/>
</dbReference>
<dbReference type="InterPro" id="IPR028431">
    <property type="entry name" value="NADP_DH_HndA-like"/>
</dbReference>
<dbReference type="PANTHER" id="PTHR43342">
    <property type="entry name" value="NADH-QUINONE OXIDOREDUCTASE, E SUBUNIT"/>
    <property type="match status" value="1"/>
</dbReference>
<evidence type="ECO:0000313" key="8">
    <source>
        <dbReference type="EMBL" id="KPL86913.1"/>
    </source>
</evidence>
<comment type="cofactor">
    <cofactor evidence="6">
        <name>[2Fe-2S] cluster</name>
        <dbReference type="ChEBI" id="CHEBI:190135"/>
    </cofactor>
</comment>
<sequence length="157" mass="17414">MEADRHSRLLDAVQTAVEQFDSNPDELIPILNQVNRSFGYLPPEALEEVSKRLKMPQSRVHSVATFYQMLSTKPLGRHVIQFCESAPCHVVGGREVWQALQDELKISGGETTPDGKWSLITVSCLGVCGVGPVLIIDNEIFGNVTPQQIPDILARYN</sequence>
<feature type="binding site" evidence="7">
    <location>
        <position position="88"/>
    </location>
    <ligand>
        <name>[2Fe-2S] cluster</name>
        <dbReference type="ChEBI" id="CHEBI:190135"/>
    </ligand>
</feature>
<dbReference type="Gene3D" id="1.10.10.1590">
    <property type="entry name" value="NADH-quinone oxidoreductase subunit E"/>
    <property type="match status" value="1"/>
</dbReference>
<dbReference type="GO" id="GO:0046872">
    <property type="term" value="F:metal ion binding"/>
    <property type="evidence" value="ECO:0007669"/>
    <property type="project" value="UniProtKB-KW"/>
</dbReference>
<comment type="cofactor">
    <cofactor evidence="7">
        <name>[2Fe-2S] cluster</name>
        <dbReference type="ChEBI" id="CHEBI:190135"/>
    </cofactor>
    <text evidence="7">Binds 1 [2Fe-2S] cluster.</text>
</comment>
<name>A0A0P6YNV1_9CHLR</name>
<feature type="binding site" evidence="7">
    <location>
        <position position="128"/>
    </location>
    <ligand>
        <name>[2Fe-2S] cluster</name>
        <dbReference type="ChEBI" id="CHEBI:190135"/>
    </ligand>
</feature>
<evidence type="ECO:0000313" key="9">
    <source>
        <dbReference type="Proteomes" id="UP000050501"/>
    </source>
</evidence>
<dbReference type="InterPro" id="IPR042128">
    <property type="entry name" value="NuoE_dom"/>
</dbReference>
<dbReference type="InterPro" id="IPR002023">
    <property type="entry name" value="NuoE-like"/>
</dbReference>
<dbReference type="NCBIfam" id="NF005722">
    <property type="entry name" value="PRK07539.1-2"/>
    <property type="match status" value="1"/>
</dbReference>
<evidence type="ECO:0000256" key="6">
    <source>
        <dbReference type="ARBA" id="ARBA00034078"/>
    </source>
</evidence>
<keyword evidence="4 7" id="KW-0408">Iron</keyword>
<dbReference type="EMBL" id="LGCM01000021">
    <property type="protein sequence ID" value="KPL86913.1"/>
    <property type="molecule type" value="Genomic_DNA"/>
</dbReference>
<dbReference type="AlphaFoldDB" id="A0A0P6YNV1"/>
<accession>A0A0P6YNV1</accession>
<feature type="binding site" evidence="7">
    <location>
        <position position="83"/>
    </location>
    <ligand>
        <name>[2Fe-2S] cluster</name>
        <dbReference type="ChEBI" id="CHEBI:190135"/>
    </ligand>
</feature>
<evidence type="ECO:0000256" key="2">
    <source>
        <dbReference type="ARBA" id="ARBA00022714"/>
    </source>
</evidence>
<dbReference type="GO" id="GO:0051537">
    <property type="term" value="F:2 iron, 2 sulfur cluster binding"/>
    <property type="evidence" value="ECO:0007669"/>
    <property type="project" value="UniProtKB-KW"/>
</dbReference>
<keyword evidence="2 7" id="KW-0001">2Fe-2S</keyword>
<comment type="caution">
    <text evidence="8">The sequence shown here is derived from an EMBL/GenBank/DDBJ whole genome shotgun (WGS) entry which is preliminary data.</text>
</comment>
<dbReference type="Proteomes" id="UP000050501">
    <property type="component" value="Unassembled WGS sequence"/>
</dbReference>
<dbReference type="CDD" id="cd03064">
    <property type="entry name" value="TRX_Fd_NuoE"/>
    <property type="match status" value="1"/>
</dbReference>
<dbReference type="GO" id="GO:0016491">
    <property type="term" value="F:oxidoreductase activity"/>
    <property type="evidence" value="ECO:0007669"/>
    <property type="project" value="InterPro"/>
</dbReference>
<evidence type="ECO:0000256" key="3">
    <source>
        <dbReference type="ARBA" id="ARBA00022723"/>
    </source>
</evidence>
<gene>
    <name evidence="8" type="ORF">ADN01_05480</name>
</gene>
<dbReference type="PIRSF" id="PIRSF000216">
    <property type="entry name" value="NADH_DH_24kDa"/>
    <property type="match status" value="1"/>
</dbReference>
<dbReference type="Gene3D" id="3.40.30.10">
    <property type="entry name" value="Glutaredoxin"/>
    <property type="match status" value="1"/>
</dbReference>
<keyword evidence="9" id="KW-1185">Reference proteome</keyword>
<proteinExistence type="inferred from homology"/>
<evidence type="ECO:0000256" key="1">
    <source>
        <dbReference type="ARBA" id="ARBA00010643"/>
    </source>
</evidence>
<evidence type="ECO:0000256" key="5">
    <source>
        <dbReference type="ARBA" id="ARBA00023014"/>
    </source>
</evidence>
<evidence type="ECO:0000256" key="4">
    <source>
        <dbReference type="ARBA" id="ARBA00023004"/>
    </source>
</evidence>
<evidence type="ECO:0000256" key="7">
    <source>
        <dbReference type="PIRSR" id="PIRSR000216-1"/>
    </source>
</evidence>
<keyword evidence="5 7" id="KW-0411">Iron-sulfur</keyword>